<evidence type="ECO:0000313" key="1">
    <source>
        <dbReference type="EMBL" id="GHO58404.1"/>
    </source>
</evidence>
<protein>
    <submittedName>
        <fullName evidence="1">Uncharacterized protein</fullName>
    </submittedName>
</protein>
<dbReference type="EMBL" id="BNJG01000003">
    <property type="protein sequence ID" value="GHO58404.1"/>
    <property type="molecule type" value="Genomic_DNA"/>
</dbReference>
<organism evidence="1 2">
    <name type="scientific">Ktedonobacter robiniae</name>
    <dbReference type="NCBI Taxonomy" id="2778365"/>
    <lineage>
        <taxon>Bacteria</taxon>
        <taxon>Bacillati</taxon>
        <taxon>Chloroflexota</taxon>
        <taxon>Ktedonobacteria</taxon>
        <taxon>Ktedonobacterales</taxon>
        <taxon>Ktedonobacteraceae</taxon>
        <taxon>Ktedonobacter</taxon>
    </lineage>
</organism>
<keyword evidence="2" id="KW-1185">Reference proteome</keyword>
<dbReference type="Proteomes" id="UP000654345">
    <property type="component" value="Unassembled WGS sequence"/>
</dbReference>
<evidence type="ECO:0000313" key="2">
    <source>
        <dbReference type="Proteomes" id="UP000654345"/>
    </source>
</evidence>
<comment type="caution">
    <text evidence="1">The sequence shown here is derived from an EMBL/GenBank/DDBJ whole genome shotgun (WGS) entry which is preliminary data.</text>
</comment>
<sequence length="135" mass="15610">MKFRCTCGHVVRDQRNSLPYKARLIPDEDGDADFSSFAKVLEAFLMAREAGKQKEFLGSYFGEGYPQELALQNIIDDLLAKEIDLFTRFIYECEKCGRIFFEKHPEEAKLVSYVPEGESRGVLQSHRRRPKKEPS</sequence>
<dbReference type="RefSeq" id="WP_201374700.1">
    <property type="nucleotide sequence ID" value="NZ_BNJG01000003.1"/>
</dbReference>
<name>A0ABQ3V0H3_9CHLR</name>
<reference evidence="1 2" key="1">
    <citation type="journal article" date="2021" name="Int. J. Syst. Evol. Microbiol.">
        <title>Reticulibacter mediterranei gen. nov., sp. nov., within the new family Reticulibacteraceae fam. nov., and Ktedonospora formicarum gen. nov., sp. nov., Ktedonobacter robiniae sp. nov., Dictyobacter formicarum sp. nov. and Dictyobacter arantiisoli sp. nov., belonging to the class Ktedonobacteria.</title>
        <authorList>
            <person name="Yabe S."/>
            <person name="Zheng Y."/>
            <person name="Wang C.M."/>
            <person name="Sakai Y."/>
            <person name="Abe K."/>
            <person name="Yokota A."/>
            <person name="Donadio S."/>
            <person name="Cavaletti L."/>
            <person name="Monciardini P."/>
        </authorList>
    </citation>
    <scope>NUCLEOTIDE SEQUENCE [LARGE SCALE GENOMIC DNA]</scope>
    <source>
        <strain evidence="1 2">SOSP1-30</strain>
    </source>
</reference>
<accession>A0ABQ3V0H3</accession>
<proteinExistence type="predicted"/>
<gene>
    <name evidence="1" type="ORF">KSB_68790</name>
</gene>